<keyword evidence="10" id="KW-1185">Reference proteome</keyword>
<evidence type="ECO:0000256" key="6">
    <source>
        <dbReference type="ARBA" id="ARBA00023134"/>
    </source>
</evidence>
<dbReference type="SUPFAM" id="SSF52540">
    <property type="entry name" value="P-loop containing nucleoside triphosphate hydrolases"/>
    <property type="match status" value="1"/>
</dbReference>
<keyword evidence="7" id="KW-0963">Cytoplasm</keyword>
<dbReference type="GO" id="GO:0005525">
    <property type="term" value="F:GTP binding"/>
    <property type="evidence" value="ECO:0007669"/>
    <property type="project" value="UniProtKB-UniRule"/>
</dbReference>
<evidence type="ECO:0000313" key="9">
    <source>
        <dbReference type="EMBL" id="MDR7321877.1"/>
    </source>
</evidence>
<comment type="caution">
    <text evidence="7">Lacks conserved residue(s) required for the propagation of feature annotation.</text>
</comment>
<dbReference type="InterPro" id="IPR042111">
    <property type="entry name" value="Adenylosuccinate_synth_dom3"/>
</dbReference>
<keyword evidence="2 7" id="KW-0479">Metal-binding</keyword>
<dbReference type="Gene3D" id="3.90.170.10">
    <property type="entry name" value="Adenylosuccinate Synthetase, subunit A, domain 3"/>
    <property type="match status" value="1"/>
</dbReference>
<name>A0AAE3ZL63_9ACTN</name>
<dbReference type="AlphaFoldDB" id="A0AAE3ZL63"/>
<dbReference type="InterPro" id="IPR042109">
    <property type="entry name" value="Adenylosuccinate_synth_dom1"/>
</dbReference>
<dbReference type="GO" id="GO:0004019">
    <property type="term" value="F:adenylosuccinate synthase activity"/>
    <property type="evidence" value="ECO:0007669"/>
    <property type="project" value="UniProtKB-UniRule"/>
</dbReference>
<keyword evidence="5 7" id="KW-0460">Magnesium</keyword>
<dbReference type="RefSeq" id="WP_310411357.1">
    <property type="nucleotide sequence ID" value="NZ_JAVDYC010000001.1"/>
</dbReference>
<dbReference type="GO" id="GO:0044208">
    <property type="term" value="P:'de novo' AMP biosynthetic process"/>
    <property type="evidence" value="ECO:0007669"/>
    <property type="project" value="UniProtKB-UniRule"/>
</dbReference>
<dbReference type="HAMAP" id="MF_00011">
    <property type="entry name" value="Adenylosucc_synth"/>
    <property type="match status" value="1"/>
</dbReference>
<comment type="catalytic activity">
    <reaction evidence="7">
        <text>IMP + L-aspartate + GTP = N(6)-(1,2-dicarboxyethyl)-AMP + GDP + phosphate + 2 H(+)</text>
        <dbReference type="Rhea" id="RHEA:15753"/>
        <dbReference type="ChEBI" id="CHEBI:15378"/>
        <dbReference type="ChEBI" id="CHEBI:29991"/>
        <dbReference type="ChEBI" id="CHEBI:37565"/>
        <dbReference type="ChEBI" id="CHEBI:43474"/>
        <dbReference type="ChEBI" id="CHEBI:57567"/>
        <dbReference type="ChEBI" id="CHEBI:58053"/>
        <dbReference type="ChEBI" id="CHEBI:58189"/>
        <dbReference type="EC" id="6.3.4.4"/>
    </reaction>
</comment>
<comment type="caution">
    <text evidence="9">The sequence shown here is derived from an EMBL/GenBank/DDBJ whole genome shotgun (WGS) entry which is preliminary data.</text>
</comment>
<dbReference type="EMBL" id="JAVDYC010000001">
    <property type="protein sequence ID" value="MDR7321877.1"/>
    <property type="molecule type" value="Genomic_DNA"/>
</dbReference>
<evidence type="ECO:0000256" key="5">
    <source>
        <dbReference type="ARBA" id="ARBA00022842"/>
    </source>
</evidence>
<keyword evidence="6 7" id="KW-0342">GTP-binding</keyword>
<keyword evidence="1 7" id="KW-0436">Ligase</keyword>
<dbReference type="PANTHER" id="PTHR11846">
    <property type="entry name" value="ADENYLOSUCCINATE SYNTHETASE"/>
    <property type="match status" value="1"/>
</dbReference>
<feature type="region of interest" description="Disordered" evidence="8">
    <location>
        <begin position="463"/>
        <end position="492"/>
    </location>
</feature>
<dbReference type="GO" id="GO:0005737">
    <property type="term" value="C:cytoplasm"/>
    <property type="evidence" value="ECO:0007669"/>
    <property type="project" value="UniProtKB-SubCell"/>
</dbReference>
<evidence type="ECO:0000313" key="10">
    <source>
        <dbReference type="Proteomes" id="UP001183629"/>
    </source>
</evidence>
<reference evidence="9 10" key="1">
    <citation type="submission" date="2023-07" db="EMBL/GenBank/DDBJ databases">
        <title>Sequencing the genomes of 1000 actinobacteria strains.</title>
        <authorList>
            <person name="Klenk H.-P."/>
        </authorList>
    </citation>
    <scope>NUCLEOTIDE SEQUENCE [LARGE SCALE GENOMIC DNA]</scope>
    <source>
        <strain evidence="9 10">DSM 44711</strain>
    </source>
</reference>
<evidence type="ECO:0000256" key="2">
    <source>
        <dbReference type="ARBA" id="ARBA00022723"/>
    </source>
</evidence>
<feature type="binding site" description="in other chain" evidence="7">
    <location>
        <position position="296"/>
    </location>
    <ligand>
        <name>IMP</name>
        <dbReference type="ChEBI" id="CHEBI:58053"/>
        <note>ligand shared between dimeric partners</note>
    </ligand>
</feature>
<dbReference type="Proteomes" id="UP001183629">
    <property type="component" value="Unassembled WGS sequence"/>
</dbReference>
<feature type="active site" description="Proton acceptor" evidence="7">
    <location>
        <position position="20"/>
    </location>
</feature>
<feature type="active site" description="Proton donor" evidence="7">
    <location>
        <position position="58"/>
    </location>
</feature>
<dbReference type="SMART" id="SM00788">
    <property type="entry name" value="Adenylsucc_synt"/>
    <property type="match status" value="1"/>
</dbReference>
<accession>A0AAE3ZL63</accession>
<protein>
    <recommendedName>
        <fullName evidence="7">Adenylosuccinate synthetase</fullName>
        <shortName evidence="7">AMPSase</shortName>
        <shortName evidence="7">AdSS</shortName>
        <ecNumber evidence="7">6.3.4.4</ecNumber>
    </recommendedName>
    <alternativeName>
        <fullName evidence="7">IMP--aspartate ligase</fullName>
    </alternativeName>
</protein>
<comment type="pathway">
    <text evidence="7">Purine metabolism; AMP biosynthesis via de novo pathway; AMP from IMP: step 1/2.</text>
</comment>
<organism evidence="9 10">
    <name type="scientific">Catenuloplanes niger</name>
    <dbReference type="NCBI Taxonomy" id="587534"/>
    <lineage>
        <taxon>Bacteria</taxon>
        <taxon>Bacillati</taxon>
        <taxon>Actinomycetota</taxon>
        <taxon>Actinomycetes</taxon>
        <taxon>Micromonosporales</taxon>
        <taxon>Micromonosporaceae</taxon>
        <taxon>Catenuloplanes</taxon>
    </lineage>
</organism>
<dbReference type="EC" id="6.3.4.4" evidence="7"/>
<dbReference type="GO" id="GO:0046040">
    <property type="term" value="P:IMP metabolic process"/>
    <property type="evidence" value="ECO:0007669"/>
    <property type="project" value="TreeGrafter"/>
</dbReference>
<dbReference type="Pfam" id="PF00709">
    <property type="entry name" value="Adenylsucc_synt"/>
    <property type="match status" value="2"/>
</dbReference>
<feature type="binding site" evidence="7">
    <location>
        <begin position="389"/>
        <end position="391"/>
    </location>
    <ligand>
        <name>GTP</name>
        <dbReference type="ChEBI" id="CHEBI:37565"/>
    </ligand>
</feature>
<evidence type="ECO:0000256" key="8">
    <source>
        <dbReference type="SAM" id="MobiDB-lite"/>
    </source>
</evidence>
<feature type="binding site" description="in other chain" evidence="7">
    <location>
        <position position="281"/>
    </location>
    <ligand>
        <name>IMP</name>
        <dbReference type="ChEBI" id="CHEBI:58053"/>
        <note>ligand shared between dimeric partners</note>
    </ligand>
</feature>
<dbReference type="InterPro" id="IPR001114">
    <property type="entry name" value="Adenylosuccinate_synthetase"/>
</dbReference>
<evidence type="ECO:0000256" key="1">
    <source>
        <dbReference type="ARBA" id="ARBA00022598"/>
    </source>
</evidence>
<comment type="subcellular location">
    <subcellularLocation>
        <location evidence="7">Cytoplasm</location>
    </subcellularLocation>
</comment>
<comment type="subunit">
    <text evidence="7">Homodimer.</text>
</comment>
<feature type="binding site" evidence="7">
    <location>
        <begin position="464"/>
        <end position="466"/>
    </location>
    <ligand>
        <name>GTP</name>
        <dbReference type="ChEBI" id="CHEBI:37565"/>
    </ligand>
</feature>
<proteinExistence type="inferred from homology"/>
<feature type="binding site" evidence="7">
    <location>
        <position position="20"/>
    </location>
    <ligand>
        <name>Mg(2+)</name>
        <dbReference type="ChEBI" id="CHEBI:18420"/>
    </ligand>
</feature>
<keyword evidence="4 7" id="KW-0658">Purine biosynthesis</keyword>
<evidence type="ECO:0000256" key="4">
    <source>
        <dbReference type="ARBA" id="ARBA00022755"/>
    </source>
</evidence>
<dbReference type="GO" id="GO:0000287">
    <property type="term" value="F:magnesium ion binding"/>
    <property type="evidence" value="ECO:0007669"/>
    <property type="project" value="UniProtKB-UniRule"/>
</dbReference>
<comment type="cofactor">
    <cofactor evidence="7">
        <name>Mg(2+)</name>
        <dbReference type="ChEBI" id="CHEBI:18420"/>
    </cofactor>
    <text evidence="7">Binds 1 Mg(2+) ion per subunit.</text>
</comment>
<keyword evidence="3 7" id="KW-0547">Nucleotide-binding</keyword>
<comment type="function">
    <text evidence="7">Plays an important role in the de novo pathway of purine nucleotide biosynthesis. Catalyzes the first committed step in the biosynthesis of AMP from IMP.</text>
</comment>
<sequence length="492" mass="51427">MDRTLAEARHVIVADLGFGDAGKGTIVDWLTGRVAATARPAARTAAVLRFNGGAQAAHTVVRADGRSHTFAQFGAGTFAGVPTLLTRHALVDPLALAREAAALAALGVPDPLDLISVDRGALITTPLHAAVNRAREAARGGAAHGSCGIGIGETVAYALAHPDLALRAGDTESPARLRRRLLALHDWATTTIHALTATPPQGEWLAGRDIAGPHAGSRGGERLAGRQRAGLPAAAGGAEALPDVEELIRAYRAFARRIRLTGDGEVARLAAAGRLVFEGAQGVLLDEWRGFDPHTTWSTTTFANALELLAEAGVDAGDVCRLGVTRTYATRHGAGPFPSEDPSLAPLLAEPHNGTGRWQGAFRVGHLDLVLLRYAVAVCGGADALAVTHLDTAATAGDRLKVATAWRAGGTRITRLRPGPFTDLTHQRRLTDLALAATPELVAPARSWPALLTDELGVPVAVTSWGPRSGDKHPPTMDFSSTREDRGRVPVP</sequence>
<feature type="compositionally biased region" description="Basic and acidic residues" evidence="8">
    <location>
        <begin position="469"/>
        <end position="492"/>
    </location>
</feature>
<comment type="similarity">
    <text evidence="7">Belongs to the adenylosuccinate synthetase family.</text>
</comment>
<dbReference type="PANTHER" id="PTHR11846:SF0">
    <property type="entry name" value="ADENYLOSUCCINATE SYNTHETASE"/>
    <property type="match status" value="1"/>
</dbReference>
<evidence type="ECO:0000256" key="3">
    <source>
        <dbReference type="ARBA" id="ARBA00022741"/>
    </source>
</evidence>
<dbReference type="InterPro" id="IPR027417">
    <property type="entry name" value="P-loop_NTPase"/>
</dbReference>
<evidence type="ECO:0000256" key="7">
    <source>
        <dbReference type="HAMAP-Rule" id="MF_00011"/>
    </source>
</evidence>
<gene>
    <name evidence="7" type="primary">purA</name>
    <name evidence="9" type="ORF">J2S44_002127</name>
</gene>
<dbReference type="Gene3D" id="3.40.440.10">
    <property type="entry name" value="Adenylosuccinate Synthetase, subunit A, domain 1"/>
    <property type="match status" value="2"/>
</dbReference>